<dbReference type="SUPFAM" id="SSF57180">
    <property type="entry name" value="Cellulose-binding domain"/>
    <property type="match status" value="1"/>
</dbReference>
<dbReference type="InterPro" id="IPR036908">
    <property type="entry name" value="RlpA-like_sf"/>
</dbReference>
<feature type="chain" id="PRO_5041377413" description="cellulase" evidence="11">
    <location>
        <begin position="22"/>
        <end position="306"/>
    </location>
</feature>
<feature type="domain" description="CBM1" evidence="12">
    <location>
        <begin position="270"/>
        <end position="306"/>
    </location>
</feature>
<evidence type="ECO:0000256" key="1">
    <source>
        <dbReference type="ARBA" id="ARBA00000966"/>
    </source>
</evidence>
<evidence type="ECO:0000313" key="13">
    <source>
        <dbReference type="EMBL" id="KAK0751351.1"/>
    </source>
</evidence>
<evidence type="ECO:0000256" key="10">
    <source>
        <dbReference type="SAM" id="MobiDB-lite"/>
    </source>
</evidence>
<feature type="compositionally biased region" description="Polar residues" evidence="10">
    <location>
        <begin position="242"/>
        <end position="267"/>
    </location>
</feature>
<keyword evidence="14" id="KW-1185">Reference proteome</keyword>
<dbReference type="PANTHER" id="PTHR39730:SF1">
    <property type="entry name" value="ENDOGLUCANASE 1"/>
    <property type="match status" value="1"/>
</dbReference>
<dbReference type="InterPro" id="IPR000334">
    <property type="entry name" value="Glyco_hydro_45"/>
</dbReference>
<keyword evidence="5 13" id="KW-0378">Hydrolase</keyword>
<dbReference type="EMBL" id="JAUKUD010000002">
    <property type="protein sequence ID" value="KAK0751351.1"/>
    <property type="molecule type" value="Genomic_DNA"/>
</dbReference>
<keyword evidence="4 11" id="KW-0732">Signal</keyword>
<keyword evidence="9" id="KW-0624">Polysaccharide degradation</keyword>
<sequence>MHSSQLLRASLVAVLPLAAQAASGSGKSTRFWDCCKPSCSWPGKAAVNQPVFACQANNNRISDPGVASGCDGGSAYNCADQTPWAINDKLAYGFAATNLRGGSEGSWCCACYALTFTSGPVAGKTMVVQSTSTGGDLGDNHFDLAIPGGGVGLFDGCTPQFGGLPGQRYGGISSRNECSSFPSALQPGCSWRFDWFLNADNPTFTFQQVQCPSELTAKSGCKRSDDASFPVFTAPSGGNPAPASTSQKPASTSQKPAPTPSSNPVTPGGCSVQQWGQCGGQNWTGCTACAGSSTCKVINAYYSQCI</sequence>
<keyword evidence="7" id="KW-0119">Carbohydrate metabolism</keyword>
<evidence type="ECO:0000256" key="8">
    <source>
        <dbReference type="ARBA" id="ARBA00023295"/>
    </source>
</evidence>
<dbReference type="SMART" id="SM00236">
    <property type="entry name" value="fCBD"/>
    <property type="match status" value="1"/>
</dbReference>
<evidence type="ECO:0000256" key="7">
    <source>
        <dbReference type="ARBA" id="ARBA00023277"/>
    </source>
</evidence>
<evidence type="ECO:0000256" key="11">
    <source>
        <dbReference type="SAM" id="SignalP"/>
    </source>
</evidence>
<dbReference type="Gene3D" id="2.40.40.10">
    <property type="entry name" value="RlpA-like domain"/>
    <property type="match status" value="1"/>
</dbReference>
<dbReference type="CDD" id="cd22278">
    <property type="entry name" value="DPBB_GH45_endoglucanase"/>
    <property type="match status" value="1"/>
</dbReference>
<comment type="catalytic activity">
    <reaction evidence="1">
        <text>Endohydrolysis of (1-&gt;4)-beta-D-glucosidic linkages in cellulose, lichenin and cereal beta-D-glucans.</text>
        <dbReference type="EC" id="3.2.1.4"/>
    </reaction>
</comment>
<dbReference type="GO" id="GO:0005576">
    <property type="term" value="C:extracellular region"/>
    <property type="evidence" value="ECO:0007669"/>
    <property type="project" value="InterPro"/>
</dbReference>
<feature type="signal peptide" evidence="11">
    <location>
        <begin position="1"/>
        <end position="21"/>
    </location>
</feature>
<gene>
    <name evidence="13" type="ORF">B0T18DRAFT_426005</name>
</gene>
<accession>A0AA40KA58</accession>
<evidence type="ECO:0000259" key="12">
    <source>
        <dbReference type="PROSITE" id="PS51164"/>
    </source>
</evidence>
<dbReference type="InterPro" id="IPR052288">
    <property type="entry name" value="GH45_Enzymes"/>
</dbReference>
<evidence type="ECO:0000256" key="5">
    <source>
        <dbReference type="ARBA" id="ARBA00022801"/>
    </source>
</evidence>
<comment type="similarity">
    <text evidence="2">Belongs to the glycosyl hydrolase 45 (cellulase K) family.</text>
</comment>
<comment type="caution">
    <text evidence="13">The sequence shown here is derived from an EMBL/GenBank/DDBJ whole genome shotgun (WGS) entry which is preliminary data.</text>
</comment>
<dbReference type="AlphaFoldDB" id="A0AA40KA58"/>
<dbReference type="Pfam" id="PF02015">
    <property type="entry name" value="Glyco_hydro_45"/>
    <property type="match status" value="1"/>
</dbReference>
<evidence type="ECO:0000256" key="9">
    <source>
        <dbReference type="ARBA" id="ARBA00023326"/>
    </source>
</evidence>
<dbReference type="PROSITE" id="PS00562">
    <property type="entry name" value="CBM1_1"/>
    <property type="match status" value="1"/>
</dbReference>
<dbReference type="InterPro" id="IPR035971">
    <property type="entry name" value="CBD_sf"/>
</dbReference>
<feature type="region of interest" description="Disordered" evidence="10">
    <location>
        <begin position="232"/>
        <end position="267"/>
    </location>
</feature>
<dbReference type="InterPro" id="IPR000254">
    <property type="entry name" value="CBD"/>
</dbReference>
<dbReference type="GO" id="GO:0008810">
    <property type="term" value="F:cellulase activity"/>
    <property type="evidence" value="ECO:0007669"/>
    <property type="project" value="UniProtKB-EC"/>
</dbReference>
<dbReference type="GO" id="GO:0030245">
    <property type="term" value="P:cellulose catabolic process"/>
    <property type="evidence" value="ECO:0007669"/>
    <property type="project" value="UniProtKB-KW"/>
</dbReference>
<evidence type="ECO:0000256" key="6">
    <source>
        <dbReference type="ARBA" id="ARBA00023001"/>
    </source>
</evidence>
<dbReference type="PANTHER" id="PTHR39730">
    <property type="entry name" value="ENDOGLUCANASE 1"/>
    <property type="match status" value="1"/>
</dbReference>
<reference evidence="13" key="1">
    <citation type="submission" date="2023-06" db="EMBL/GenBank/DDBJ databases">
        <title>Genome-scale phylogeny and comparative genomics of the fungal order Sordariales.</title>
        <authorList>
            <consortium name="Lawrence Berkeley National Laboratory"/>
            <person name="Hensen N."/>
            <person name="Bonometti L."/>
            <person name="Westerberg I."/>
            <person name="Brannstrom I.O."/>
            <person name="Guillou S."/>
            <person name="Cros-Aarteil S."/>
            <person name="Calhoun S."/>
            <person name="Haridas S."/>
            <person name="Kuo A."/>
            <person name="Mondo S."/>
            <person name="Pangilinan J."/>
            <person name="Riley R."/>
            <person name="LaButti K."/>
            <person name="Andreopoulos B."/>
            <person name="Lipzen A."/>
            <person name="Chen C."/>
            <person name="Yanf M."/>
            <person name="Daum C."/>
            <person name="Ng V."/>
            <person name="Clum A."/>
            <person name="Steindorff A."/>
            <person name="Ohm R."/>
            <person name="Martin F."/>
            <person name="Silar P."/>
            <person name="Natvig D."/>
            <person name="Lalanne C."/>
            <person name="Gautier V."/>
            <person name="Ament-velasquez S.L."/>
            <person name="Kruys A."/>
            <person name="Hutchinson M.I."/>
            <person name="Powell A.J."/>
            <person name="Barry K."/>
            <person name="Miller A.N."/>
            <person name="Grigoriev I.V."/>
            <person name="Debuchy R."/>
            <person name="Gladieux P."/>
            <person name="Thoren M.H."/>
            <person name="Johannesson H."/>
        </authorList>
    </citation>
    <scope>NUCLEOTIDE SEQUENCE</scope>
    <source>
        <strain evidence="13">SMH3187-1</strain>
    </source>
</reference>
<dbReference type="EC" id="3.2.1.4" evidence="3"/>
<evidence type="ECO:0000256" key="4">
    <source>
        <dbReference type="ARBA" id="ARBA00022729"/>
    </source>
</evidence>
<name>A0AA40KA58_9PEZI</name>
<dbReference type="GO" id="GO:0030248">
    <property type="term" value="F:cellulose binding"/>
    <property type="evidence" value="ECO:0007669"/>
    <property type="project" value="InterPro"/>
</dbReference>
<evidence type="ECO:0000256" key="3">
    <source>
        <dbReference type="ARBA" id="ARBA00012601"/>
    </source>
</evidence>
<proteinExistence type="inferred from homology"/>
<organism evidence="13 14">
    <name type="scientific">Schizothecium vesticola</name>
    <dbReference type="NCBI Taxonomy" id="314040"/>
    <lineage>
        <taxon>Eukaryota</taxon>
        <taxon>Fungi</taxon>
        <taxon>Dikarya</taxon>
        <taxon>Ascomycota</taxon>
        <taxon>Pezizomycotina</taxon>
        <taxon>Sordariomycetes</taxon>
        <taxon>Sordariomycetidae</taxon>
        <taxon>Sordariales</taxon>
        <taxon>Schizotheciaceae</taxon>
        <taxon>Schizothecium</taxon>
    </lineage>
</organism>
<dbReference type="PROSITE" id="PS51164">
    <property type="entry name" value="CBM1_2"/>
    <property type="match status" value="1"/>
</dbReference>
<keyword evidence="6" id="KW-0136">Cellulose degradation</keyword>
<dbReference type="Pfam" id="PF00734">
    <property type="entry name" value="CBM_1"/>
    <property type="match status" value="1"/>
</dbReference>
<protein>
    <recommendedName>
        <fullName evidence="3">cellulase</fullName>
        <ecNumber evidence="3">3.2.1.4</ecNumber>
    </recommendedName>
</protein>
<dbReference type="Proteomes" id="UP001172155">
    <property type="component" value="Unassembled WGS sequence"/>
</dbReference>
<evidence type="ECO:0000313" key="14">
    <source>
        <dbReference type="Proteomes" id="UP001172155"/>
    </source>
</evidence>
<keyword evidence="8" id="KW-0326">Glycosidase</keyword>
<dbReference type="SUPFAM" id="SSF50685">
    <property type="entry name" value="Barwin-like endoglucanases"/>
    <property type="match status" value="1"/>
</dbReference>
<evidence type="ECO:0000256" key="2">
    <source>
        <dbReference type="ARBA" id="ARBA00007793"/>
    </source>
</evidence>